<accession>A0A0W8I626</accession>
<dbReference type="EMBL" id="LQBL01000028">
    <property type="protein sequence ID" value="KUG53707.1"/>
    <property type="molecule type" value="Genomic_DNA"/>
</dbReference>
<organism evidence="2 3">
    <name type="scientific">Serinicoccus chungangensis</name>
    <dbReference type="NCBI Taxonomy" id="767452"/>
    <lineage>
        <taxon>Bacteria</taxon>
        <taxon>Bacillati</taxon>
        <taxon>Actinomycetota</taxon>
        <taxon>Actinomycetes</taxon>
        <taxon>Micrococcales</taxon>
        <taxon>Ornithinimicrobiaceae</taxon>
        <taxon>Serinicoccus</taxon>
    </lineage>
</organism>
<comment type="caution">
    <text evidence="2">The sequence shown here is derived from an EMBL/GenBank/DDBJ whole genome shotgun (WGS) entry which is preliminary data.</text>
</comment>
<keyword evidence="3" id="KW-1185">Reference proteome</keyword>
<evidence type="ECO:0000259" key="1">
    <source>
        <dbReference type="PROSITE" id="PS51186"/>
    </source>
</evidence>
<keyword evidence="2" id="KW-0808">Transferase</keyword>
<dbReference type="PROSITE" id="PS51186">
    <property type="entry name" value="GNAT"/>
    <property type="match status" value="1"/>
</dbReference>
<reference evidence="2 3" key="1">
    <citation type="submission" date="2015-12" db="EMBL/GenBank/DDBJ databases">
        <title>Serinicoccus chungangenesis strain CD08_5 genome sequencing and assembly.</title>
        <authorList>
            <person name="Chander A.M."/>
            <person name="Kaur G."/>
            <person name="Nair G.R."/>
            <person name="Dhawan D.K."/>
            <person name="Kochhar R.K."/>
            <person name="Mayilraj S."/>
            <person name="Bhadada S.K."/>
        </authorList>
    </citation>
    <scope>NUCLEOTIDE SEQUENCE [LARGE SCALE GENOMIC DNA]</scope>
    <source>
        <strain evidence="2 3">CD08_5</strain>
    </source>
</reference>
<dbReference type="RefSeq" id="WP_058891714.1">
    <property type="nucleotide sequence ID" value="NZ_LQBL01000028.1"/>
</dbReference>
<protein>
    <submittedName>
        <fullName evidence="2">GCN5 family acetyltransferase</fullName>
    </submittedName>
</protein>
<evidence type="ECO:0000313" key="3">
    <source>
        <dbReference type="Proteomes" id="UP000054837"/>
    </source>
</evidence>
<dbReference type="STRING" id="767452.AVL62_02775"/>
<dbReference type="AlphaFoldDB" id="A0A0W8I626"/>
<dbReference type="GO" id="GO:0016747">
    <property type="term" value="F:acyltransferase activity, transferring groups other than amino-acyl groups"/>
    <property type="evidence" value="ECO:0007669"/>
    <property type="project" value="InterPro"/>
</dbReference>
<dbReference type="Gene3D" id="3.40.630.30">
    <property type="match status" value="1"/>
</dbReference>
<dbReference type="Pfam" id="PF00583">
    <property type="entry name" value="Acetyltransf_1"/>
    <property type="match status" value="1"/>
</dbReference>
<dbReference type="CDD" id="cd04301">
    <property type="entry name" value="NAT_SF"/>
    <property type="match status" value="1"/>
</dbReference>
<feature type="domain" description="N-acetyltransferase" evidence="1">
    <location>
        <begin position="13"/>
        <end position="186"/>
    </location>
</feature>
<dbReference type="InterPro" id="IPR000182">
    <property type="entry name" value="GNAT_dom"/>
</dbReference>
<sequence>MSHQHEQPPAADASVRTARPNDAPAVGLVQAFVWQHELADVLDQEILDALTGPRFAAAWRESLEHPPTPRHRLLVACAGPQVTGYVAVGPADDEPGLPEGTCALLLDGGVHPEARAAGHGSRLLNAAIDTLRAAHDQLEGVATWVLAEAGTTRAFLQEAGFEPDGAWRDRVVGDDGRTVREVRLVAWT</sequence>
<dbReference type="SUPFAM" id="SSF55729">
    <property type="entry name" value="Acyl-CoA N-acyltransferases (Nat)"/>
    <property type="match status" value="1"/>
</dbReference>
<dbReference type="InterPro" id="IPR016181">
    <property type="entry name" value="Acyl_CoA_acyltransferase"/>
</dbReference>
<dbReference type="OrthoDB" id="5243635at2"/>
<evidence type="ECO:0000313" key="2">
    <source>
        <dbReference type="EMBL" id="KUG53707.1"/>
    </source>
</evidence>
<dbReference type="Proteomes" id="UP000054837">
    <property type="component" value="Unassembled WGS sequence"/>
</dbReference>
<proteinExistence type="predicted"/>
<gene>
    <name evidence="2" type="ORF">AVL62_02775</name>
</gene>
<name>A0A0W8I626_9MICO</name>